<feature type="transmembrane region" description="Helical" evidence="1">
    <location>
        <begin position="20"/>
        <end position="44"/>
    </location>
</feature>
<dbReference type="EMBL" id="HACA01028366">
    <property type="protein sequence ID" value="CDW45727.1"/>
    <property type="molecule type" value="Transcribed_RNA"/>
</dbReference>
<sequence>MLPNTRASKRRSFISKLSEIFLKIRVTIGKETHSFIVCVVIYILVENPDPIYFCGVHLVVEIHCGKIFFITIAIIDMELIV</sequence>
<feature type="transmembrane region" description="Helical" evidence="1">
    <location>
        <begin position="50"/>
        <end position="75"/>
    </location>
</feature>
<protein>
    <submittedName>
        <fullName evidence="2">Uncharacterized protein</fullName>
    </submittedName>
</protein>
<organism evidence="2">
    <name type="scientific">Lepeophtheirus salmonis</name>
    <name type="common">Salmon louse</name>
    <name type="synonym">Caligus salmonis</name>
    <dbReference type="NCBI Taxonomy" id="72036"/>
    <lineage>
        <taxon>Eukaryota</taxon>
        <taxon>Metazoa</taxon>
        <taxon>Ecdysozoa</taxon>
        <taxon>Arthropoda</taxon>
        <taxon>Crustacea</taxon>
        <taxon>Multicrustacea</taxon>
        <taxon>Hexanauplia</taxon>
        <taxon>Copepoda</taxon>
        <taxon>Siphonostomatoida</taxon>
        <taxon>Caligidae</taxon>
        <taxon>Lepeophtheirus</taxon>
    </lineage>
</organism>
<accession>A0A0K2V6E2</accession>
<dbReference type="AlphaFoldDB" id="A0A0K2V6E2"/>
<proteinExistence type="predicted"/>
<evidence type="ECO:0000313" key="2">
    <source>
        <dbReference type="EMBL" id="CDW45727.1"/>
    </source>
</evidence>
<keyword evidence="1" id="KW-0472">Membrane</keyword>
<reference evidence="2" key="1">
    <citation type="submission" date="2014-05" db="EMBL/GenBank/DDBJ databases">
        <authorList>
            <person name="Chronopoulou M."/>
        </authorList>
    </citation>
    <scope>NUCLEOTIDE SEQUENCE</scope>
    <source>
        <tissue evidence="2">Whole organism</tissue>
    </source>
</reference>
<keyword evidence="1" id="KW-1133">Transmembrane helix</keyword>
<keyword evidence="1" id="KW-0812">Transmembrane</keyword>
<name>A0A0K2V6E2_LEPSM</name>
<evidence type="ECO:0000256" key="1">
    <source>
        <dbReference type="SAM" id="Phobius"/>
    </source>
</evidence>